<name>A0A7W7Y380_9BACT</name>
<evidence type="ECO:0000256" key="1">
    <source>
        <dbReference type="SAM" id="MobiDB-lite"/>
    </source>
</evidence>
<evidence type="ECO:0000313" key="2">
    <source>
        <dbReference type="EMBL" id="MBB5021114.1"/>
    </source>
</evidence>
<evidence type="ECO:0000313" key="3">
    <source>
        <dbReference type="Proteomes" id="UP000528322"/>
    </source>
</evidence>
<feature type="region of interest" description="Disordered" evidence="1">
    <location>
        <begin position="463"/>
        <end position="488"/>
    </location>
</feature>
<comment type="caution">
    <text evidence="2">The sequence shown here is derived from an EMBL/GenBank/DDBJ whole genome shotgun (WGS) entry which is preliminary data.</text>
</comment>
<dbReference type="Proteomes" id="UP000528322">
    <property type="component" value="Unassembled WGS sequence"/>
</dbReference>
<sequence>MMVLPVFFWGCSQQPKSPLEGITPTHKEQEEGRAPFARDLSTLPLEDPKEEALLEELGDRFLSDSIKGYVYPHGFATEDFQDREGIEAYHDTLRALAVILDFSPQYYRASRQILQGIIAASQERNFTFVLFNSGSMDTEQIIDDIRPYSTILGPLQPGLLNELREEYGGDKHFITPTIANNPQNPHQFSAGLSVEDEVATIVQQMKDDGVYRYVIFRPSEPMTTEYSNTIKQQTQGSRFVSLFRERIYSKEHNNQSRVIREFLGTRIGHLPGEKFPTYTTDFEGVFLPTDFLDAIVVLPLFAFYNFDVDSLHFYGSSYWHDPKILEAAPFIYGAKFPTLYISDDHNLADITFRDSMERAGHSPDDITWLSAQGYDAAVLSHLILRYGSHRVNQGCYLGATGQMYRDEESRHVKQPAMVEVARGGFRVYDGDTSVFRIVPGEILQDFPYDEVFAPLHDPWGAFQELHPYDDSPESGDDPALPEPLWQQP</sequence>
<dbReference type="SUPFAM" id="SSF53822">
    <property type="entry name" value="Periplasmic binding protein-like I"/>
    <property type="match status" value="1"/>
</dbReference>
<reference evidence="2 3" key="1">
    <citation type="submission" date="2020-08" db="EMBL/GenBank/DDBJ databases">
        <title>Genomic Encyclopedia of Type Strains, Phase IV (KMG-IV): sequencing the most valuable type-strain genomes for metagenomic binning, comparative biology and taxonomic classification.</title>
        <authorList>
            <person name="Goeker M."/>
        </authorList>
    </citation>
    <scope>NUCLEOTIDE SEQUENCE [LARGE SCALE GENOMIC DNA]</scope>
    <source>
        <strain evidence="2 3">DSM 22071</strain>
    </source>
</reference>
<dbReference type="EMBL" id="JACHID010000002">
    <property type="protein sequence ID" value="MBB5021114.1"/>
    <property type="molecule type" value="Genomic_DNA"/>
</dbReference>
<dbReference type="AlphaFoldDB" id="A0A7W7Y380"/>
<protein>
    <submittedName>
        <fullName evidence="2">Uncharacterized protein</fullName>
    </submittedName>
</protein>
<gene>
    <name evidence="2" type="ORF">HNR37_000420</name>
</gene>
<proteinExistence type="predicted"/>
<organism evidence="2 3">
    <name type="scientific">Desulfurispira natronophila</name>
    <dbReference type="NCBI Taxonomy" id="682562"/>
    <lineage>
        <taxon>Bacteria</taxon>
        <taxon>Pseudomonadati</taxon>
        <taxon>Chrysiogenota</taxon>
        <taxon>Chrysiogenia</taxon>
        <taxon>Chrysiogenales</taxon>
        <taxon>Chrysiogenaceae</taxon>
        <taxon>Desulfurispira</taxon>
    </lineage>
</organism>
<accession>A0A7W7Y380</accession>
<keyword evidence="3" id="KW-1185">Reference proteome</keyword>
<dbReference type="Gene3D" id="3.40.50.2300">
    <property type="match status" value="2"/>
</dbReference>
<dbReference type="InterPro" id="IPR028082">
    <property type="entry name" value="Peripla_BP_I"/>
</dbReference>